<evidence type="ECO:0000313" key="3">
    <source>
        <dbReference type="Proteomes" id="UP000265000"/>
    </source>
</evidence>
<sequence length="155" mass="17360">RTSFELKEKSNQPLTDWDSGLCDCFEDASTCCYGFWCSICLAGTVSRRFGESNLLPLCDTCCFWGGVPPAALSMRAAMRHKYKIKGSLCNDIVISWCCHGLSWCQMHRELKHRKKDPVVINVQAQTAIHMQPSPMMMLPAPGPYVGQPMFIPAPQ</sequence>
<dbReference type="Proteomes" id="UP000265000">
    <property type="component" value="Unplaced"/>
</dbReference>
<proteinExistence type="inferred from homology"/>
<dbReference type="AlphaFoldDB" id="A0A3Q2PXK0"/>
<evidence type="ECO:0000256" key="1">
    <source>
        <dbReference type="ARBA" id="ARBA00009024"/>
    </source>
</evidence>
<dbReference type="Ensembl" id="ENSFHET00000026898.1">
    <property type="protein sequence ID" value="ENSFHEP00000018029.1"/>
    <property type="gene ID" value="ENSFHEG00000020036.1"/>
</dbReference>
<organism evidence="2 3">
    <name type="scientific">Fundulus heteroclitus</name>
    <name type="common">Killifish</name>
    <name type="synonym">Mummichog</name>
    <dbReference type="NCBI Taxonomy" id="8078"/>
    <lineage>
        <taxon>Eukaryota</taxon>
        <taxon>Metazoa</taxon>
        <taxon>Chordata</taxon>
        <taxon>Craniata</taxon>
        <taxon>Vertebrata</taxon>
        <taxon>Euteleostomi</taxon>
        <taxon>Actinopterygii</taxon>
        <taxon>Neopterygii</taxon>
        <taxon>Teleostei</taxon>
        <taxon>Neoteleostei</taxon>
        <taxon>Acanthomorphata</taxon>
        <taxon>Ovalentaria</taxon>
        <taxon>Atherinomorphae</taxon>
        <taxon>Cyprinodontiformes</taxon>
        <taxon>Fundulidae</taxon>
        <taxon>Fundulus</taxon>
    </lineage>
</organism>
<name>A0A3Q2PXK0_FUNHE</name>
<evidence type="ECO:0000313" key="2">
    <source>
        <dbReference type="Ensembl" id="ENSFHEP00000018029.1"/>
    </source>
</evidence>
<dbReference type="InterPro" id="IPR006461">
    <property type="entry name" value="PLAC_motif_containing"/>
</dbReference>
<protein>
    <submittedName>
        <fullName evidence="2">Placenta-specific gene 8 protein-like</fullName>
    </submittedName>
</protein>
<accession>A0A3Q2PXK0</accession>
<dbReference type="NCBIfam" id="TIGR01571">
    <property type="entry name" value="A_thal_Cys_rich"/>
    <property type="match status" value="1"/>
</dbReference>
<reference evidence="2" key="1">
    <citation type="submission" date="2025-08" db="UniProtKB">
        <authorList>
            <consortium name="Ensembl"/>
        </authorList>
    </citation>
    <scope>IDENTIFICATION</scope>
</reference>
<dbReference type="PANTHER" id="PTHR15907">
    <property type="entry name" value="DUF614 FAMILY PROTEIN-RELATED"/>
    <property type="match status" value="1"/>
</dbReference>
<keyword evidence="3" id="KW-1185">Reference proteome</keyword>
<dbReference type="GeneTree" id="ENSGT00940000163701"/>
<dbReference type="Pfam" id="PF04749">
    <property type="entry name" value="PLAC8"/>
    <property type="match status" value="1"/>
</dbReference>
<comment type="similarity">
    <text evidence="1">Belongs to the cornifelin family.</text>
</comment>
<reference evidence="2" key="2">
    <citation type="submission" date="2025-09" db="UniProtKB">
        <authorList>
            <consortium name="Ensembl"/>
        </authorList>
    </citation>
    <scope>IDENTIFICATION</scope>
</reference>